<accession>A0A1I2MZQ4</accession>
<dbReference type="STRING" id="1045558.SAMN05216175_102155"/>
<reference evidence="2" key="1">
    <citation type="submission" date="2016-10" db="EMBL/GenBank/DDBJ databases">
        <authorList>
            <person name="Varghese N."/>
            <person name="Submissions S."/>
        </authorList>
    </citation>
    <scope>NUCLEOTIDE SEQUENCE [LARGE SCALE GENOMIC DNA]</scope>
    <source>
        <strain evidence="2">CGMCC 1.10971</strain>
    </source>
</reference>
<dbReference type="AlphaFoldDB" id="A0A1I2MZQ4"/>
<gene>
    <name evidence="1" type="ORF">SAMN05216175_102155</name>
</gene>
<protein>
    <submittedName>
        <fullName evidence="1">N-acetyl sugar amidotransferase</fullName>
    </submittedName>
</protein>
<dbReference type="OrthoDB" id="9765475at2"/>
<dbReference type="Proteomes" id="UP000198623">
    <property type="component" value="Unassembled WGS sequence"/>
</dbReference>
<dbReference type="RefSeq" id="WP_090724606.1">
    <property type="nucleotide sequence ID" value="NZ_FOOU01000002.1"/>
</dbReference>
<organism evidence="1 2">
    <name type="scientific">Neptunomonas qingdaonensis</name>
    <dbReference type="NCBI Taxonomy" id="1045558"/>
    <lineage>
        <taxon>Bacteria</taxon>
        <taxon>Pseudomonadati</taxon>
        <taxon>Pseudomonadota</taxon>
        <taxon>Gammaproteobacteria</taxon>
        <taxon>Oceanospirillales</taxon>
        <taxon>Oceanospirillaceae</taxon>
        <taxon>Neptunomonas</taxon>
    </lineage>
</organism>
<dbReference type="GO" id="GO:0016740">
    <property type="term" value="F:transferase activity"/>
    <property type="evidence" value="ECO:0007669"/>
    <property type="project" value="UniProtKB-KW"/>
</dbReference>
<dbReference type="NCBIfam" id="TIGR03573">
    <property type="entry name" value="WbuX"/>
    <property type="match status" value="1"/>
</dbReference>
<sequence>MSLGTGKYGLPLDVLFCKKCTMNNQRPSSTVEFMQKADEKKRTLIFDEEGVCEACRYAEKKKTINWEDRHLELEELCNRFRRNDGRYDVVVPGSGGKDSVQAAHMLKYKYNMNPILITWPPALYTQIGRQNFDAWLDAGFANYTYNQNKKLHRFLTKNAFENLGHPFQPFILGQKNLAPRLSVLLDIPLVIFGENEAEYGNAIEDNEKPTRDPKYYSAELSIADLVLGGVPAVDLINDFGYKLSDLEAYFPVSPYALEKTGTEVHYLGYYVKWHPQETYYYSVENSDFMPNYHRTEGSFSKYSSLDDKIDWLHYHTTTIKFGIGRATYDSAQEVRNGDITRDEGIALIKRFDGEFPQQYIQDCCEYMGITLDRYHEIIEKFRSPHLWEKRNGVWELIKPIWKEGL</sequence>
<dbReference type="EMBL" id="FOOU01000002">
    <property type="protein sequence ID" value="SFF96099.1"/>
    <property type="molecule type" value="Genomic_DNA"/>
</dbReference>
<keyword evidence="1" id="KW-0808">Transferase</keyword>
<dbReference type="SUPFAM" id="SSF52402">
    <property type="entry name" value="Adenine nucleotide alpha hydrolases-like"/>
    <property type="match status" value="1"/>
</dbReference>
<keyword evidence="2" id="KW-1185">Reference proteome</keyword>
<proteinExistence type="predicted"/>
<evidence type="ECO:0000313" key="1">
    <source>
        <dbReference type="EMBL" id="SFF96099.1"/>
    </source>
</evidence>
<name>A0A1I2MZQ4_9GAMM</name>
<dbReference type="InterPro" id="IPR020022">
    <property type="entry name" value="N-acetyl_sugar_amidoTrfase"/>
</dbReference>
<evidence type="ECO:0000313" key="2">
    <source>
        <dbReference type="Proteomes" id="UP000198623"/>
    </source>
</evidence>